<evidence type="ECO:0000313" key="2">
    <source>
        <dbReference type="Proteomes" id="UP000436522"/>
    </source>
</evidence>
<comment type="caution">
    <text evidence="1">The sequence shown here is derived from an EMBL/GenBank/DDBJ whole genome shotgun (WGS) entry which is preliminary data.</text>
</comment>
<accession>A0A640VML2</accession>
<keyword evidence="2" id="KW-1185">Reference proteome</keyword>
<organism evidence="1 2">
    <name type="scientific">Roseobacter cerasinus</name>
    <dbReference type="NCBI Taxonomy" id="2602289"/>
    <lineage>
        <taxon>Bacteria</taxon>
        <taxon>Pseudomonadati</taxon>
        <taxon>Pseudomonadota</taxon>
        <taxon>Alphaproteobacteria</taxon>
        <taxon>Rhodobacterales</taxon>
        <taxon>Roseobacteraceae</taxon>
        <taxon>Roseobacter</taxon>
    </lineage>
</organism>
<proteinExistence type="predicted"/>
<dbReference type="AlphaFoldDB" id="A0A640VML2"/>
<dbReference type="RefSeq" id="WP_238840636.1">
    <property type="nucleotide sequence ID" value="NZ_BLIV01000001.1"/>
</dbReference>
<name>A0A640VML2_9RHOB</name>
<gene>
    <name evidence="1" type="ORF">So717_06450</name>
</gene>
<evidence type="ECO:0000313" key="1">
    <source>
        <dbReference type="EMBL" id="GFE48892.1"/>
    </source>
</evidence>
<dbReference type="Proteomes" id="UP000436522">
    <property type="component" value="Unassembled WGS sequence"/>
</dbReference>
<dbReference type="EMBL" id="BLIV01000001">
    <property type="protein sequence ID" value="GFE48892.1"/>
    <property type="molecule type" value="Genomic_DNA"/>
</dbReference>
<sequence>MPDIYGVTYGKGGMANKKIERVQTGVRIEKRILKVLKAVAAQHEMSLGDLLEGILLHSFEGRSPFDDDTLAFIEQMRSAYGLDLTSEDSVPAGQS</sequence>
<protein>
    <submittedName>
        <fullName evidence="1">Uncharacterized protein</fullName>
    </submittedName>
</protein>
<reference evidence="1 2" key="1">
    <citation type="submission" date="2019-12" db="EMBL/GenBank/DDBJ databases">
        <title>Roseobacter cerasinus sp. nov., isolated from seawater around aquaculture.</title>
        <authorList>
            <person name="Muramatsu S."/>
            <person name="Takabe Y."/>
            <person name="Mori K."/>
            <person name="Takaichi S."/>
            <person name="Hanada S."/>
        </authorList>
    </citation>
    <scope>NUCLEOTIDE SEQUENCE [LARGE SCALE GENOMIC DNA]</scope>
    <source>
        <strain evidence="1 2">AI77</strain>
    </source>
</reference>